<feature type="region of interest" description="Disordered" evidence="1">
    <location>
        <begin position="34"/>
        <end position="54"/>
    </location>
</feature>
<gene>
    <name evidence="2" type="ORF">PR001_g13681</name>
</gene>
<dbReference type="Proteomes" id="UP000429607">
    <property type="component" value="Unassembled WGS sequence"/>
</dbReference>
<evidence type="ECO:0000313" key="2">
    <source>
        <dbReference type="EMBL" id="KAE9020137.1"/>
    </source>
</evidence>
<dbReference type="EMBL" id="QXFV01000948">
    <property type="protein sequence ID" value="KAE9020137.1"/>
    <property type="molecule type" value="Genomic_DNA"/>
</dbReference>
<organism evidence="2 3">
    <name type="scientific">Phytophthora rubi</name>
    <dbReference type="NCBI Taxonomy" id="129364"/>
    <lineage>
        <taxon>Eukaryota</taxon>
        <taxon>Sar</taxon>
        <taxon>Stramenopiles</taxon>
        <taxon>Oomycota</taxon>
        <taxon>Peronosporomycetes</taxon>
        <taxon>Peronosporales</taxon>
        <taxon>Peronosporaceae</taxon>
        <taxon>Phytophthora</taxon>
    </lineage>
</organism>
<name>A0A6A3LQ05_9STRA</name>
<accession>A0A6A3LQ05</accession>
<feature type="compositionally biased region" description="Polar residues" evidence="1">
    <location>
        <begin position="42"/>
        <end position="54"/>
    </location>
</feature>
<proteinExistence type="predicted"/>
<reference evidence="2 3" key="1">
    <citation type="submission" date="2018-09" db="EMBL/GenBank/DDBJ databases">
        <title>Genomic investigation of the strawberry pathogen Phytophthora fragariae indicates pathogenicity is determined by transcriptional variation in three key races.</title>
        <authorList>
            <person name="Adams T.M."/>
            <person name="Armitage A.D."/>
            <person name="Sobczyk M.K."/>
            <person name="Bates H.J."/>
            <person name="Dunwell J.M."/>
            <person name="Nellist C.F."/>
            <person name="Harrison R.J."/>
        </authorList>
    </citation>
    <scope>NUCLEOTIDE SEQUENCE [LARGE SCALE GENOMIC DNA]</scope>
    <source>
        <strain evidence="2 3">SCRP249</strain>
    </source>
</reference>
<evidence type="ECO:0000313" key="3">
    <source>
        <dbReference type="Proteomes" id="UP000429607"/>
    </source>
</evidence>
<evidence type="ECO:0000256" key="1">
    <source>
        <dbReference type="SAM" id="MobiDB-lite"/>
    </source>
</evidence>
<sequence>MRESSPKSFMLLSLSSSLLTTIFVMTPMVTADPLGKAHPSSRGLSNGHASKATC</sequence>
<dbReference type="AlphaFoldDB" id="A0A6A3LQ05"/>
<protein>
    <submittedName>
        <fullName evidence="2">Uncharacterized protein</fullName>
    </submittedName>
</protein>
<comment type="caution">
    <text evidence="2">The sequence shown here is derived from an EMBL/GenBank/DDBJ whole genome shotgun (WGS) entry which is preliminary data.</text>
</comment>